<dbReference type="AlphaFoldDB" id="A0A917NDM8"/>
<organism evidence="3 4">
    <name type="scientific">Saccharopolyspora thermophila</name>
    <dbReference type="NCBI Taxonomy" id="89367"/>
    <lineage>
        <taxon>Bacteria</taxon>
        <taxon>Bacillati</taxon>
        <taxon>Actinomycetota</taxon>
        <taxon>Actinomycetes</taxon>
        <taxon>Pseudonocardiales</taxon>
        <taxon>Pseudonocardiaceae</taxon>
        <taxon>Saccharopolyspora</taxon>
    </lineage>
</organism>
<reference evidence="3" key="4">
    <citation type="submission" date="2020-09" db="EMBL/GenBank/DDBJ databases">
        <authorList>
            <person name="Sun Q."/>
            <person name="Zhou Y."/>
        </authorList>
    </citation>
    <scope>NUCLEOTIDE SEQUENCE</scope>
    <source>
        <strain evidence="3">CGMCC 4.7206</strain>
    </source>
</reference>
<sequence>MPRMKFPARNATGYADRRHAGRVLAERMGGLTLVDPVVFGLARGGVPVAAEVARALSAPLRVCVARKIGAPTQPELAVGAVTAHGPPSYDEQLVRSFHLDEATLAAACERERAEARRREQVFQLCEPLELADRDVVLVDDGLATGATARAAVRMLRAAGPRRVVLAAPVGAPEAVAALRKQADAVVCVLQPVGFAAVGQWYRDFAATTDEEILRILREYGQTRSPRRSRPAEDR</sequence>
<evidence type="ECO:0000313" key="2">
    <source>
        <dbReference type="EMBL" id="GAA0530028.1"/>
    </source>
</evidence>
<evidence type="ECO:0000313" key="4">
    <source>
        <dbReference type="Proteomes" id="UP000597989"/>
    </source>
</evidence>
<dbReference type="Gene3D" id="3.40.50.2020">
    <property type="match status" value="1"/>
</dbReference>
<name>A0A917NDM8_9PSEU</name>
<dbReference type="EMBL" id="BMMT01000009">
    <property type="protein sequence ID" value="GGI90461.1"/>
    <property type="molecule type" value="Genomic_DNA"/>
</dbReference>
<dbReference type="InterPro" id="IPR029057">
    <property type="entry name" value="PRTase-like"/>
</dbReference>
<evidence type="ECO:0000313" key="3">
    <source>
        <dbReference type="EMBL" id="GGI90461.1"/>
    </source>
</evidence>
<gene>
    <name evidence="2" type="ORF">GCM10009545_35620</name>
    <name evidence="3" type="ORF">GCM10011581_29460</name>
</gene>
<dbReference type="CDD" id="cd06223">
    <property type="entry name" value="PRTases_typeI"/>
    <property type="match status" value="1"/>
</dbReference>
<reference evidence="3 4" key="2">
    <citation type="journal article" date="2014" name="Int. J. Syst. Evol. Microbiol.">
        <title>Complete genome sequence of Corynebacterium casei LMG S-19264T (=DSM 44701T), isolated from a smear-ripened cheese.</title>
        <authorList>
            <consortium name="US DOE Joint Genome Institute (JGI-PGF)"/>
            <person name="Walter F."/>
            <person name="Albersmeier A."/>
            <person name="Kalinowski J."/>
            <person name="Ruckert C."/>
        </authorList>
    </citation>
    <scope>NUCLEOTIDE SEQUENCE [LARGE SCALE GENOMIC DNA]</scope>
    <source>
        <strain evidence="3 4">CGMCC 4.7206</strain>
    </source>
</reference>
<dbReference type="InterPro" id="IPR000836">
    <property type="entry name" value="PRTase_dom"/>
</dbReference>
<dbReference type="SUPFAM" id="SSF53271">
    <property type="entry name" value="PRTase-like"/>
    <property type="match status" value="1"/>
</dbReference>
<evidence type="ECO:0000313" key="5">
    <source>
        <dbReference type="Proteomes" id="UP001500220"/>
    </source>
</evidence>
<accession>A0A917NDM8</accession>
<feature type="domain" description="Phosphoribosyltransferase" evidence="1">
    <location>
        <begin position="35"/>
        <end position="187"/>
    </location>
</feature>
<dbReference type="Pfam" id="PF00156">
    <property type="entry name" value="Pribosyltran"/>
    <property type="match status" value="1"/>
</dbReference>
<evidence type="ECO:0000259" key="1">
    <source>
        <dbReference type="Pfam" id="PF00156"/>
    </source>
</evidence>
<reference evidence="2" key="1">
    <citation type="journal article" date="2014" name="Int. J. Syst. Evol. Microbiol.">
        <title>Complete genome of a new Firmicutes species belonging to the dominant human colonic microbiota ('Ruminococcus bicirculans') reveals two chromosomes and a selective capacity to utilize plant glucans.</title>
        <authorList>
            <consortium name="NISC Comparative Sequencing Program"/>
            <person name="Wegmann U."/>
            <person name="Louis P."/>
            <person name="Goesmann A."/>
            <person name="Henrissat B."/>
            <person name="Duncan S.H."/>
            <person name="Flint H.J."/>
        </authorList>
    </citation>
    <scope>NUCLEOTIDE SEQUENCE</scope>
    <source>
        <strain evidence="2">JCM 10664</strain>
    </source>
</reference>
<dbReference type="Proteomes" id="UP001500220">
    <property type="component" value="Unassembled WGS sequence"/>
</dbReference>
<proteinExistence type="predicted"/>
<keyword evidence="5" id="KW-1185">Reference proteome</keyword>
<keyword evidence="3" id="KW-0808">Transferase</keyword>
<dbReference type="GO" id="GO:0016757">
    <property type="term" value="F:glycosyltransferase activity"/>
    <property type="evidence" value="ECO:0007669"/>
    <property type="project" value="UniProtKB-KW"/>
</dbReference>
<protein>
    <submittedName>
        <fullName evidence="2 3">Phosphoribosyltransferase</fullName>
    </submittedName>
</protein>
<dbReference type="Gene3D" id="3.30.1310.20">
    <property type="entry name" value="PRTase-like"/>
    <property type="match status" value="1"/>
</dbReference>
<reference evidence="2" key="5">
    <citation type="submission" date="2023-12" db="EMBL/GenBank/DDBJ databases">
        <authorList>
            <person name="Sun Q."/>
            <person name="Inoue M."/>
        </authorList>
    </citation>
    <scope>NUCLEOTIDE SEQUENCE</scope>
    <source>
        <strain evidence="2">JCM 10664</strain>
    </source>
</reference>
<comment type="caution">
    <text evidence="3">The sequence shown here is derived from an EMBL/GenBank/DDBJ whole genome shotgun (WGS) entry which is preliminary data.</text>
</comment>
<dbReference type="Proteomes" id="UP000597989">
    <property type="component" value="Unassembled WGS sequence"/>
</dbReference>
<reference evidence="5" key="3">
    <citation type="journal article" date="2019" name="Int. J. Syst. Evol. Microbiol.">
        <title>The Global Catalogue of Microorganisms (GCM) 10K type strain sequencing project: providing services to taxonomists for standard genome sequencing and annotation.</title>
        <authorList>
            <consortium name="The Broad Institute Genomics Platform"/>
            <consortium name="The Broad Institute Genome Sequencing Center for Infectious Disease"/>
            <person name="Wu L."/>
            <person name="Ma J."/>
        </authorList>
    </citation>
    <scope>NUCLEOTIDE SEQUENCE [LARGE SCALE GENOMIC DNA]</scope>
    <source>
        <strain evidence="5">JCM 10664</strain>
    </source>
</reference>
<dbReference type="EMBL" id="BAAAHC010000013">
    <property type="protein sequence ID" value="GAA0530028.1"/>
    <property type="molecule type" value="Genomic_DNA"/>
</dbReference>
<keyword evidence="3" id="KW-0328">Glycosyltransferase</keyword>